<gene>
    <name evidence="1" type="ORF">PACLA_8A009569</name>
</gene>
<name>A0A6S7HVS2_PARCT</name>
<dbReference type="Proteomes" id="UP001152795">
    <property type="component" value="Unassembled WGS sequence"/>
</dbReference>
<protein>
    <submittedName>
        <fullName evidence="1">Uncharacterized protein</fullName>
    </submittedName>
</protein>
<dbReference type="EMBL" id="CACRXK020006745">
    <property type="protein sequence ID" value="CAB4010315.1"/>
    <property type="molecule type" value="Genomic_DNA"/>
</dbReference>
<proteinExistence type="predicted"/>
<keyword evidence="2" id="KW-1185">Reference proteome</keyword>
<comment type="caution">
    <text evidence="1">The sequence shown here is derived from an EMBL/GenBank/DDBJ whole genome shotgun (WGS) entry which is preliminary data.</text>
</comment>
<organism evidence="1 2">
    <name type="scientific">Paramuricea clavata</name>
    <name type="common">Red gorgonian</name>
    <name type="synonym">Violescent sea-whip</name>
    <dbReference type="NCBI Taxonomy" id="317549"/>
    <lineage>
        <taxon>Eukaryota</taxon>
        <taxon>Metazoa</taxon>
        <taxon>Cnidaria</taxon>
        <taxon>Anthozoa</taxon>
        <taxon>Octocorallia</taxon>
        <taxon>Malacalcyonacea</taxon>
        <taxon>Plexauridae</taxon>
        <taxon>Paramuricea</taxon>
    </lineage>
</organism>
<accession>A0A6S7HVS2</accession>
<reference evidence="1" key="1">
    <citation type="submission" date="2020-04" db="EMBL/GenBank/DDBJ databases">
        <authorList>
            <person name="Alioto T."/>
            <person name="Alioto T."/>
            <person name="Gomez Garrido J."/>
        </authorList>
    </citation>
    <scope>NUCLEOTIDE SEQUENCE</scope>
    <source>
        <strain evidence="1">A484AB</strain>
    </source>
</reference>
<evidence type="ECO:0000313" key="1">
    <source>
        <dbReference type="EMBL" id="CAB4010315.1"/>
    </source>
</evidence>
<evidence type="ECO:0000313" key="2">
    <source>
        <dbReference type="Proteomes" id="UP001152795"/>
    </source>
</evidence>
<dbReference type="AlphaFoldDB" id="A0A6S7HVS2"/>
<sequence length="136" mass="15992">MASGNLQWAAPKPLKLDGNVSENSRKFEEHWTLFEKTELKGRSEEERCSYFLLCIGEKGREVHKTLTFATPETETNQEGVTTWKRTTNELKSAFKTYCNPRKKHYVRTTQIQHTESRRKRKHRPVCDCFAHSRSNM</sequence>